<keyword evidence="2" id="KW-1185">Reference proteome</keyword>
<gene>
    <name evidence="1" type="ORF">BDV36DRAFT_6277</name>
</gene>
<evidence type="ECO:0000313" key="1">
    <source>
        <dbReference type="EMBL" id="KAE8422135.1"/>
    </source>
</evidence>
<sequence>MRIETNNKGSDKAYLAFYGSRFIITLGGSGHAASHTNPTIAGLDTSSLGQILFSFLLANFDLLLLTTTTKLVRPELIPGLELGATMLWDVALGHGCLGH</sequence>
<dbReference type="Proteomes" id="UP000325395">
    <property type="component" value="Unassembled WGS sequence"/>
</dbReference>
<reference evidence="1 2" key="1">
    <citation type="submission" date="2019-04" db="EMBL/GenBank/DDBJ databases">
        <authorList>
            <consortium name="DOE Joint Genome Institute"/>
            <person name="Mondo S."/>
            <person name="Kjaerbolling I."/>
            <person name="Vesth T."/>
            <person name="Frisvad J.C."/>
            <person name="Nybo J.L."/>
            <person name="Theobald S."/>
            <person name="Kildgaard S."/>
            <person name="Isbrandt T."/>
            <person name="Kuo A."/>
            <person name="Sato A."/>
            <person name="Lyhne E.K."/>
            <person name="Kogle M.E."/>
            <person name="Wiebenga A."/>
            <person name="Kun R.S."/>
            <person name="Lubbers R.J."/>
            <person name="Makela M.R."/>
            <person name="Barry K."/>
            <person name="Chovatia M."/>
            <person name="Clum A."/>
            <person name="Daum C."/>
            <person name="Haridas S."/>
            <person name="He G."/>
            <person name="LaButti K."/>
            <person name="Lipzen A."/>
            <person name="Riley R."/>
            <person name="Salamov A."/>
            <person name="Simmons B.A."/>
            <person name="Magnuson J.K."/>
            <person name="Henrissat B."/>
            <person name="Mortensen U.H."/>
            <person name="Larsen T.O."/>
            <person name="Devries R.P."/>
            <person name="Grigoriev I.V."/>
            <person name="Machida M."/>
            <person name="Baker S.E."/>
            <person name="Andersen M.R."/>
            <person name="Cantor M.N."/>
            <person name="Hua S.X."/>
        </authorList>
    </citation>
    <scope>NUCLEOTIDE SEQUENCE [LARGE SCALE GENOMIC DNA]</scope>
    <source>
        <strain evidence="1 2">CBS 117616</strain>
    </source>
</reference>
<protein>
    <submittedName>
        <fullName evidence="1">Uncharacterized protein</fullName>
    </submittedName>
</protein>
<proteinExistence type="predicted"/>
<evidence type="ECO:0000313" key="2">
    <source>
        <dbReference type="Proteomes" id="UP000325395"/>
    </source>
</evidence>
<accession>A0ABQ6WYN3</accession>
<name>A0ABQ6WYN3_9EURO</name>
<organism evidence="1 2">
    <name type="scientific">Aspergillus pseudocaelatus</name>
    <dbReference type="NCBI Taxonomy" id="1825620"/>
    <lineage>
        <taxon>Eukaryota</taxon>
        <taxon>Fungi</taxon>
        <taxon>Dikarya</taxon>
        <taxon>Ascomycota</taxon>
        <taxon>Pezizomycotina</taxon>
        <taxon>Eurotiomycetes</taxon>
        <taxon>Eurotiomycetidae</taxon>
        <taxon>Eurotiales</taxon>
        <taxon>Aspergillaceae</taxon>
        <taxon>Aspergillus</taxon>
        <taxon>Aspergillus subgen. Circumdati</taxon>
    </lineage>
</organism>
<dbReference type="EMBL" id="ML735696">
    <property type="protein sequence ID" value="KAE8422135.1"/>
    <property type="molecule type" value="Genomic_DNA"/>
</dbReference>